<gene>
    <name evidence="1" type="ORF">P171DRAFT_427616</name>
</gene>
<reference evidence="1" key="1">
    <citation type="journal article" date="2020" name="Stud. Mycol.">
        <title>101 Dothideomycetes genomes: a test case for predicting lifestyles and emergence of pathogens.</title>
        <authorList>
            <person name="Haridas S."/>
            <person name="Albert R."/>
            <person name="Binder M."/>
            <person name="Bloem J."/>
            <person name="Labutti K."/>
            <person name="Salamov A."/>
            <person name="Andreopoulos B."/>
            <person name="Baker S."/>
            <person name="Barry K."/>
            <person name="Bills G."/>
            <person name="Bluhm B."/>
            <person name="Cannon C."/>
            <person name="Castanera R."/>
            <person name="Culley D."/>
            <person name="Daum C."/>
            <person name="Ezra D."/>
            <person name="Gonzalez J."/>
            <person name="Henrissat B."/>
            <person name="Kuo A."/>
            <person name="Liang C."/>
            <person name="Lipzen A."/>
            <person name="Lutzoni F."/>
            <person name="Magnuson J."/>
            <person name="Mondo S."/>
            <person name="Nolan M."/>
            <person name="Ohm R."/>
            <person name="Pangilinan J."/>
            <person name="Park H.-J."/>
            <person name="Ramirez L."/>
            <person name="Alfaro M."/>
            <person name="Sun H."/>
            <person name="Tritt A."/>
            <person name="Yoshinaga Y."/>
            <person name="Zwiers L.-H."/>
            <person name="Turgeon B."/>
            <person name="Goodwin S."/>
            <person name="Spatafora J."/>
            <person name="Crous P."/>
            <person name="Grigoriev I."/>
        </authorList>
    </citation>
    <scope>NUCLEOTIDE SEQUENCE</scope>
    <source>
        <strain evidence="1">CBS 690.94</strain>
    </source>
</reference>
<comment type="caution">
    <text evidence="1">The sequence shown here is derived from an EMBL/GenBank/DDBJ whole genome shotgun (WGS) entry which is preliminary data.</text>
</comment>
<accession>A0A9P4UEY4</accession>
<dbReference type="AlphaFoldDB" id="A0A9P4UEY4"/>
<proteinExistence type="predicted"/>
<keyword evidence="2" id="KW-1185">Reference proteome</keyword>
<name>A0A9P4UEY4_9PLEO</name>
<evidence type="ECO:0000313" key="1">
    <source>
        <dbReference type="EMBL" id="KAF2449419.1"/>
    </source>
</evidence>
<dbReference type="EMBL" id="MU001494">
    <property type="protein sequence ID" value="KAF2449419.1"/>
    <property type="molecule type" value="Genomic_DNA"/>
</dbReference>
<sequence length="85" mass="9693">MRILCLDEEIKDAERVIAKMHEAQLDCAKILISIMLPRRRSQTHASVALWSTNSQPNEKCLSGSFCLRQARETIRSLGERVERPG</sequence>
<protein>
    <submittedName>
        <fullName evidence="1">Uncharacterized protein</fullName>
    </submittedName>
</protein>
<dbReference type="OrthoDB" id="252020at2759"/>
<dbReference type="Proteomes" id="UP000799764">
    <property type="component" value="Unassembled WGS sequence"/>
</dbReference>
<evidence type="ECO:0000313" key="2">
    <source>
        <dbReference type="Proteomes" id="UP000799764"/>
    </source>
</evidence>
<organism evidence="1 2">
    <name type="scientific">Karstenula rhodostoma CBS 690.94</name>
    <dbReference type="NCBI Taxonomy" id="1392251"/>
    <lineage>
        <taxon>Eukaryota</taxon>
        <taxon>Fungi</taxon>
        <taxon>Dikarya</taxon>
        <taxon>Ascomycota</taxon>
        <taxon>Pezizomycotina</taxon>
        <taxon>Dothideomycetes</taxon>
        <taxon>Pleosporomycetidae</taxon>
        <taxon>Pleosporales</taxon>
        <taxon>Massarineae</taxon>
        <taxon>Didymosphaeriaceae</taxon>
        <taxon>Karstenula</taxon>
    </lineage>
</organism>